<sequence>MSVNESIEGNNLIEGKNLIKFGDFSGEWREFWDVEEPVLELKDSDTGKPYLSMTEGATVTQTFPLEVCPGEDAVYWFSFAYEVVGSKPSHVTLTTGGGRVVFEEPFYSRKSQEDAGTLDNEVLVDLSLYPPTAIQGLSSSDTEIVLVVTSANNGFSVGINVTDIKIDPRIVPLNPSEIWFDGRSISLAV</sequence>
<dbReference type="EMBL" id="NIRS01000003">
    <property type="protein sequence ID" value="PPK38984.1"/>
    <property type="molecule type" value="Genomic_DNA"/>
</dbReference>
<comment type="caution">
    <text evidence="1">The sequence shown here is derived from an EMBL/GenBank/DDBJ whole genome shotgun (WGS) entry which is preliminary data.</text>
</comment>
<reference evidence="2" key="1">
    <citation type="submission" date="2017-06" db="EMBL/GenBank/DDBJ databases">
        <authorList>
            <person name="Furmanczyk E.M."/>
        </authorList>
    </citation>
    <scope>NUCLEOTIDE SEQUENCE [LARGE SCALE GENOMIC DNA]</scope>
    <source>
        <strain evidence="2">AP3_16</strain>
    </source>
</reference>
<gene>
    <name evidence="1" type="ORF">CD175_12910</name>
</gene>
<evidence type="ECO:0000313" key="1">
    <source>
        <dbReference type="EMBL" id="PPK38984.1"/>
    </source>
</evidence>
<evidence type="ECO:0000313" key="2">
    <source>
        <dbReference type="Proteomes" id="UP000238541"/>
    </source>
</evidence>
<dbReference type="RefSeq" id="WP_104449441.1">
    <property type="nucleotide sequence ID" value="NZ_NIRS01000003.1"/>
</dbReference>
<protein>
    <submittedName>
        <fullName evidence="1">Uncharacterized protein</fullName>
    </submittedName>
</protein>
<organism evidence="1 2">
    <name type="scientific">Pseudomonas laurylsulfatiphila</name>
    <dbReference type="NCBI Taxonomy" id="2011015"/>
    <lineage>
        <taxon>Bacteria</taxon>
        <taxon>Pseudomonadati</taxon>
        <taxon>Pseudomonadota</taxon>
        <taxon>Gammaproteobacteria</taxon>
        <taxon>Pseudomonadales</taxon>
        <taxon>Pseudomonadaceae</taxon>
        <taxon>Pseudomonas</taxon>
    </lineage>
</organism>
<keyword evidence="2" id="KW-1185">Reference proteome</keyword>
<accession>A0A2S6FNB7</accession>
<dbReference type="AlphaFoldDB" id="A0A2S6FNB7"/>
<proteinExistence type="predicted"/>
<dbReference type="Proteomes" id="UP000238541">
    <property type="component" value="Unassembled WGS sequence"/>
</dbReference>
<name>A0A2S6FNB7_9PSED</name>